<dbReference type="InterPro" id="IPR027417">
    <property type="entry name" value="P-loop_NTPase"/>
</dbReference>
<dbReference type="Pfam" id="PF07726">
    <property type="entry name" value="AAA_3"/>
    <property type="match status" value="1"/>
</dbReference>
<dbReference type="Gene3D" id="1.10.8.80">
    <property type="entry name" value="Magnesium chelatase subunit I, C-Terminal domain"/>
    <property type="match status" value="1"/>
</dbReference>
<gene>
    <name evidence="3" type="ORF">B1A_11999</name>
</gene>
<dbReference type="InterPro" id="IPR041628">
    <property type="entry name" value="ChlI/MoxR_AAA_lid"/>
</dbReference>
<protein>
    <submittedName>
        <fullName evidence="3">MoxR-like ATPase</fullName>
    </submittedName>
</protein>
<evidence type="ECO:0000259" key="2">
    <source>
        <dbReference type="Pfam" id="PF17863"/>
    </source>
</evidence>
<name>T1BLN8_9ZZZZ</name>
<feature type="non-terminal residue" evidence="3">
    <location>
        <position position="1"/>
    </location>
</feature>
<organism evidence="3">
    <name type="scientific">mine drainage metagenome</name>
    <dbReference type="NCBI Taxonomy" id="410659"/>
    <lineage>
        <taxon>unclassified sequences</taxon>
        <taxon>metagenomes</taxon>
        <taxon>ecological metagenomes</taxon>
    </lineage>
</organism>
<reference evidence="3" key="2">
    <citation type="journal article" date="2014" name="ISME J.">
        <title>Microbial stratification in low pH oxic and suboxic macroscopic growths along an acid mine drainage.</title>
        <authorList>
            <person name="Mendez-Garcia C."/>
            <person name="Mesa V."/>
            <person name="Sprenger R.R."/>
            <person name="Richter M."/>
            <person name="Diez M.S."/>
            <person name="Solano J."/>
            <person name="Bargiela R."/>
            <person name="Golyshina O.V."/>
            <person name="Manteca A."/>
            <person name="Ramos J.L."/>
            <person name="Gallego J.R."/>
            <person name="Llorente I."/>
            <person name="Martins Dos Santos V.A."/>
            <person name="Jensen O.N."/>
            <person name="Pelaez A.I."/>
            <person name="Sanchez J."/>
            <person name="Ferrer M."/>
        </authorList>
    </citation>
    <scope>NUCLEOTIDE SEQUENCE</scope>
</reference>
<dbReference type="InterPro" id="IPR011703">
    <property type="entry name" value="ATPase_AAA-3"/>
</dbReference>
<dbReference type="PANTHER" id="PTHR11603">
    <property type="entry name" value="AAA FAMILY ATPASE"/>
    <property type="match status" value="1"/>
</dbReference>
<dbReference type="GO" id="GO:0016887">
    <property type="term" value="F:ATP hydrolysis activity"/>
    <property type="evidence" value="ECO:0007669"/>
    <property type="project" value="InterPro"/>
</dbReference>
<evidence type="ECO:0000313" key="3">
    <source>
        <dbReference type="EMBL" id="EQD54885.1"/>
    </source>
</evidence>
<dbReference type="PANTHER" id="PTHR11603:SF132">
    <property type="entry name" value="C2H2-TYPE DOMAIN-CONTAINING PROTEIN"/>
    <property type="match status" value="1"/>
</dbReference>
<dbReference type="AlphaFoldDB" id="T1BLN8"/>
<sequence>KNRCRYGARFDLCQNLLLLIATENPIEQEGTFPVAEALMDRFLFRYNLTYPTREQELTMLKRDLRPLSTMSYLDPDKILQLRDLVDNVYVSKDIQNYMVDFIRKTRESSKIYLGASPRTTMKFLNATKANALINGRSFVIPEDVSYMSHELLNHRLILRPEALVDSADNPVDAAYKVIDEIMS</sequence>
<dbReference type="GO" id="GO:0005524">
    <property type="term" value="F:ATP binding"/>
    <property type="evidence" value="ECO:0007669"/>
    <property type="project" value="InterPro"/>
</dbReference>
<comment type="caution">
    <text evidence="3">The sequence shown here is derived from an EMBL/GenBank/DDBJ whole genome shotgun (WGS) entry which is preliminary data.</text>
</comment>
<feature type="domain" description="ChlI/MoxR AAA lid" evidence="2">
    <location>
        <begin position="103"/>
        <end position="166"/>
    </location>
</feature>
<dbReference type="Pfam" id="PF17863">
    <property type="entry name" value="AAA_lid_2"/>
    <property type="match status" value="1"/>
</dbReference>
<feature type="non-terminal residue" evidence="3">
    <location>
        <position position="183"/>
    </location>
</feature>
<dbReference type="EMBL" id="AUZX01008658">
    <property type="protein sequence ID" value="EQD54885.1"/>
    <property type="molecule type" value="Genomic_DNA"/>
</dbReference>
<feature type="domain" description="ATPase AAA-3" evidence="1">
    <location>
        <begin position="14"/>
        <end position="44"/>
    </location>
</feature>
<dbReference type="SUPFAM" id="SSF52540">
    <property type="entry name" value="P-loop containing nucleoside triphosphate hydrolases"/>
    <property type="match status" value="1"/>
</dbReference>
<proteinExistence type="predicted"/>
<evidence type="ECO:0000259" key="1">
    <source>
        <dbReference type="Pfam" id="PF07726"/>
    </source>
</evidence>
<accession>T1BLN8</accession>
<dbReference type="Gene3D" id="3.40.50.300">
    <property type="entry name" value="P-loop containing nucleotide triphosphate hydrolases"/>
    <property type="match status" value="1"/>
</dbReference>
<reference evidence="3" key="1">
    <citation type="submission" date="2013-08" db="EMBL/GenBank/DDBJ databases">
        <authorList>
            <person name="Mendez C."/>
            <person name="Richter M."/>
            <person name="Ferrer M."/>
            <person name="Sanchez J."/>
        </authorList>
    </citation>
    <scope>NUCLEOTIDE SEQUENCE</scope>
</reference>
<dbReference type="InterPro" id="IPR052041">
    <property type="entry name" value="Nucleic_acid_metab_PIN/TRAM"/>
</dbReference>